<protein>
    <submittedName>
        <fullName evidence="2">Uncharacterized protein</fullName>
    </submittedName>
</protein>
<proteinExistence type="predicted"/>
<gene>
    <name evidence="2" type="ORF">LMG32289_06171</name>
</gene>
<dbReference type="InterPro" id="IPR035074">
    <property type="entry name" value="EspA/CesA-like"/>
</dbReference>
<feature type="compositionally biased region" description="Pro residues" evidence="1">
    <location>
        <begin position="10"/>
        <end position="20"/>
    </location>
</feature>
<sequence length="199" mass="21587">MTIVSKPILFNPPPPAPPTLDPVTSVETPTDGNIAISGASSNWLKNAVQNGASYQSMVSMFLAMCADWSEKRLVSAMDKAAKDMETYNEYESYKSKLDIIASELATKDKDAKATLPPEITSWLTSQGISFPGNTLNMGQLKTLVVDVQKAGAAFGDRNTANNLEVQQAMTALNATREEQKGFVKKMVDLRESISRATYG</sequence>
<organism evidence="2 3">
    <name type="scientific">Cupriavidus pampae</name>
    <dbReference type="NCBI Taxonomy" id="659251"/>
    <lineage>
        <taxon>Bacteria</taxon>
        <taxon>Pseudomonadati</taxon>
        <taxon>Pseudomonadota</taxon>
        <taxon>Betaproteobacteria</taxon>
        <taxon>Burkholderiales</taxon>
        <taxon>Burkholderiaceae</taxon>
        <taxon>Cupriavidus</taxon>
    </lineage>
</organism>
<keyword evidence="3" id="KW-1185">Reference proteome</keyword>
<feature type="region of interest" description="Disordered" evidence="1">
    <location>
        <begin position="1"/>
        <end position="20"/>
    </location>
</feature>
<dbReference type="Proteomes" id="UP000706525">
    <property type="component" value="Unassembled WGS sequence"/>
</dbReference>
<evidence type="ECO:0000256" key="1">
    <source>
        <dbReference type="SAM" id="MobiDB-lite"/>
    </source>
</evidence>
<dbReference type="SUPFAM" id="SSF116927">
    <property type="entry name" value="EspA/CesA-like"/>
    <property type="match status" value="1"/>
</dbReference>
<dbReference type="RefSeq" id="WP_223995252.1">
    <property type="nucleotide sequence ID" value="NZ_CAJZAG010000016.1"/>
</dbReference>
<name>A0ABN7ZP86_9BURK</name>
<reference evidence="2 3" key="1">
    <citation type="submission" date="2021-08" db="EMBL/GenBank/DDBJ databases">
        <authorList>
            <person name="Peeters C."/>
        </authorList>
    </citation>
    <scope>NUCLEOTIDE SEQUENCE [LARGE SCALE GENOMIC DNA]</scope>
    <source>
        <strain evidence="2 3">LMG 32289</strain>
    </source>
</reference>
<evidence type="ECO:0000313" key="2">
    <source>
        <dbReference type="EMBL" id="CAG9185939.1"/>
    </source>
</evidence>
<accession>A0ABN7ZP86</accession>
<dbReference type="EMBL" id="CAJZAG010000016">
    <property type="protein sequence ID" value="CAG9185939.1"/>
    <property type="molecule type" value="Genomic_DNA"/>
</dbReference>
<comment type="caution">
    <text evidence="2">The sequence shown here is derived from an EMBL/GenBank/DDBJ whole genome shotgun (WGS) entry which is preliminary data.</text>
</comment>
<evidence type="ECO:0000313" key="3">
    <source>
        <dbReference type="Proteomes" id="UP000706525"/>
    </source>
</evidence>